<keyword evidence="2" id="KW-1133">Transmembrane helix</keyword>
<protein>
    <submittedName>
        <fullName evidence="3">Uncharacterized protein</fullName>
    </submittedName>
</protein>
<feature type="compositionally biased region" description="Basic and acidic residues" evidence="1">
    <location>
        <begin position="135"/>
        <end position="148"/>
    </location>
</feature>
<dbReference type="EMBL" id="JAHWXN010000001">
    <property type="protein sequence ID" value="MCK2034613.1"/>
    <property type="molecule type" value="Genomic_DNA"/>
</dbReference>
<evidence type="ECO:0000313" key="3">
    <source>
        <dbReference type="EMBL" id="MCK2034613.1"/>
    </source>
</evidence>
<feature type="compositionally biased region" description="Polar residues" evidence="1">
    <location>
        <begin position="149"/>
        <end position="159"/>
    </location>
</feature>
<feature type="transmembrane region" description="Helical" evidence="2">
    <location>
        <begin position="241"/>
        <end position="258"/>
    </location>
</feature>
<evidence type="ECO:0000313" key="4">
    <source>
        <dbReference type="Proteomes" id="UP001300096"/>
    </source>
</evidence>
<evidence type="ECO:0000256" key="1">
    <source>
        <dbReference type="SAM" id="MobiDB-lite"/>
    </source>
</evidence>
<sequence>MTENSFLYSRADMPHTPGGREVRSIDGSPSSIAAHATAIEDLGQKMASAALTLELFADGTVGKGESFEAIREQAKKVHADLSTAAKRYRPSGEALAAYGRSLETAQGATGWRVSGAERTWEEVRAASLALGGATAEKREWERNERNDVEQTGTAPSDASEQAAFDAAVEDWEYYWSGFDAPTETWEGAYEAACSGLEKVNEDGVSDSFWDNSMPFVEAMLAVLLVVGILLIIVAFVVTGPLALLAGVLAAVAGVLSLLGEIAKLNAGRGDWQSVALAAVGIIPFGKLAKFATFVNPGKFPQLTAVFRIAGDDFAQYGSKLDDFLKTRIPDLFEGAHGLNSQNLMRVLYTPKFLLQGNVRVDGWRAGWQALAGNPTNAAQAIGGAADVYVRFLGTLAGVNSALS</sequence>
<organism evidence="3 4">
    <name type="scientific">Microbacterium croceum</name>
    <dbReference type="NCBI Taxonomy" id="2851645"/>
    <lineage>
        <taxon>Bacteria</taxon>
        <taxon>Bacillati</taxon>
        <taxon>Actinomycetota</taxon>
        <taxon>Actinomycetes</taxon>
        <taxon>Micrococcales</taxon>
        <taxon>Microbacteriaceae</taxon>
        <taxon>Microbacterium</taxon>
    </lineage>
</organism>
<gene>
    <name evidence="3" type="ORF">KZC51_00565</name>
</gene>
<comment type="caution">
    <text evidence="3">The sequence shown here is derived from an EMBL/GenBank/DDBJ whole genome shotgun (WGS) entry which is preliminary data.</text>
</comment>
<name>A0ABT0F991_9MICO</name>
<dbReference type="RefSeq" id="WP_247628076.1">
    <property type="nucleotide sequence ID" value="NZ_JAHWXN010000001.1"/>
</dbReference>
<feature type="transmembrane region" description="Helical" evidence="2">
    <location>
        <begin position="215"/>
        <end position="235"/>
    </location>
</feature>
<keyword evidence="4" id="KW-1185">Reference proteome</keyword>
<keyword evidence="2" id="KW-0472">Membrane</keyword>
<feature type="region of interest" description="Disordered" evidence="1">
    <location>
        <begin position="135"/>
        <end position="159"/>
    </location>
</feature>
<keyword evidence="2" id="KW-0812">Transmembrane</keyword>
<accession>A0ABT0F991</accession>
<feature type="region of interest" description="Disordered" evidence="1">
    <location>
        <begin position="1"/>
        <end position="27"/>
    </location>
</feature>
<evidence type="ECO:0000256" key="2">
    <source>
        <dbReference type="SAM" id="Phobius"/>
    </source>
</evidence>
<dbReference type="Proteomes" id="UP001300096">
    <property type="component" value="Unassembled WGS sequence"/>
</dbReference>
<proteinExistence type="predicted"/>
<reference evidence="3 4" key="1">
    <citation type="submission" date="2021-06" db="EMBL/GenBank/DDBJ databases">
        <title>Genome-based taxonomic framework of Microbacterium strains isolated from marine environment, the description of four new species and reclassification of four preexisting species.</title>
        <authorList>
            <person name="Lee S.D."/>
            <person name="Kim S.-M."/>
            <person name="Byeon Y.-S."/>
            <person name="Yang H.L."/>
            <person name="Kim I.S."/>
        </authorList>
    </citation>
    <scope>NUCLEOTIDE SEQUENCE [LARGE SCALE GENOMIC DNA]</scope>
    <source>
        <strain evidence="3 4">SSW1-49</strain>
    </source>
</reference>